<dbReference type="InterPro" id="IPR005151">
    <property type="entry name" value="Tail-specific_protease"/>
</dbReference>
<comment type="caution">
    <text evidence="9">The sequence shown here is derived from an EMBL/GenBank/DDBJ whole genome shotgun (WGS) entry which is preliminary data.</text>
</comment>
<reference evidence="9 10" key="1">
    <citation type="submission" date="2016-03" db="EMBL/GenBank/DDBJ databases">
        <title>Chemosynthetic sulphur-oxidizing symbionts of marine invertebrate animals are capable of nitrogen fixation.</title>
        <authorList>
            <person name="Petersen J.M."/>
            <person name="Kemper A."/>
            <person name="Gruber-Vodicka H."/>
            <person name="Cardini U."/>
            <person name="Geest Mvander."/>
            <person name="Kleiner M."/>
            <person name="Bulgheresi S."/>
            <person name="Fussmann M."/>
            <person name="Herbold C."/>
            <person name="Seah B.K.B."/>
            <person name="Antony C.Paul."/>
            <person name="Liu D."/>
            <person name="Belitz A."/>
            <person name="Weber M."/>
        </authorList>
    </citation>
    <scope>NUCLEOTIDE SEQUENCE [LARGE SCALE GENOMIC DNA]</scope>
    <source>
        <strain evidence="9">G_D</strain>
    </source>
</reference>
<dbReference type="Gene3D" id="3.30.750.44">
    <property type="match status" value="1"/>
</dbReference>
<evidence type="ECO:0000256" key="5">
    <source>
        <dbReference type="RuleBase" id="RU004404"/>
    </source>
</evidence>
<keyword evidence="2 5" id="KW-0645">Protease</keyword>
<dbReference type="Gene3D" id="2.30.42.10">
    <property type="match status" value="1"/>
</dbReference>
<dbReference type="NCBIfam" id="TIGR00225">
    <property type="entry name" value="prc"/>
    <property type="match status" value="1"/>
</dbReference>
<evidence type="ECO:0000313" key="9">
    <source>
        <dbReference type="EMBL" id="ODB96059.1"/>
    </source>
</evidence>
<feature type="chain" id="PRO_5009119009" evidence="7">
    <location>
        <begin position="30"/>
        <end position="441"/>
    </location>
</feature>
<keyword evidence="4 5" id="KW-0720">Serine protease</keyword>
<keyword evidence="3 5" id="KW-0378">Hydrolase</keyword>
<dbReference type="InterPro" id="IPR004447">
    <property type="entry name" value="Peptidase_S41A"/>
</dbReference>
<dbReference type="FunFam" id="2.30.42.10:FF:000063">
    <property type="entry name" value="Peptidase, S41 family"/>
    <property type="match status" value="1"/>
</dbReference>
<dbReference type="SUPFAM" id="SSF50156">
    <property type="entry name" value="PDZ domain-like"/>
    <property type="match status" value="1"/>
</dbReference>
<dbReference type="InterPro" id="IPR029045">
    <property type="entry name" value="ClpP/crotonase-like_dom_sf"/>
</dbReference>
<keyword evidence="7" id="KW-0732">Signal</keyword>
<dbReference type="OrthoDB" id="9812068at2"/>
<dbReference type="GO" id="GO:0008236">
    <property type="term" value="F:serine-type peptidase activity"/>
    <property type="evidence" value="ECO:0007669"/>
    <property type="project" value="UniProtKB-KW"/>
</dbReference>
<dbReference type="EMBL" id="LVJZ01000003">
    <property type="protein sequence ID" value="ODB96059.1"/>
    <property type="molecule type" value="Genomic_DNA"/>
</dbReference>
<evidence type="ECO:0000256" key="2">
    <source>
        <dbReference type="ARBA" id="ARBA00022670"/>
    </source>
</evidence>
<dbReference type="Pfam" id="PF13180">
    <property type="entry name" value="PDZ_2"/>
    <property type="match status" value="1"/>
</dbReference>
<dbReference type="Proteomes" id="UP000094849">
    <property type="component" value="Unassembled WGS sequence"/>
</dbReference>
<dbReference type="GO" id="GO:0030288">
    <property type="term" value="C:outer membrane-bounded periplasmic space"/>
    <property type="evidence" value="ECO:0007669"/>
    <property type="project" value="TreeGrafter"/>
</dbReference>
<feature type="domain" description="PDZ" evidence="8">
    <location>
        <begin position="91"/>
        <end position="159"/>
    </location>
</feature>
<sequence length="441" mass="47599">MMKAVMRNNRLGFSLIVMAVMLIPFALPAEEDGESKNNLPLQQLRTFADIFGRIKANYVEPVDDEVLLENAIRGMVSGLDPHSNYLDAEDYKDLQVGTKGEFGGLGIEVGMEDGFVKVIAPIDDTPAARAGVRSGDLIVRLDETPVKGMSLNEAVALMRGKPGTPLELTIIREGEEKPIKITVVRDVIRVASVKSRLLDDRFAYLRISQFQTHTARDMLKVLRKLKGESEGDLQGMVLDLRNNPGGVLNAAVSVSDAFLEDGLIVYTKGRETDSQLRFEAAPDDVLEGAPIVVLVNEGSASASEIVAGALQDHGRAVIMGSQTFGKGSVQTIIPITDTAAVKLTTARYFTPSGRSIQAEGIKPDIELEDFTLSKVKKDQVGPIKESNLTGHLENGNEESEENQPSDSDQGDESVAAKDYQLGEALNLLKGLAILNARKGAG</sequence>
<dbReference type="Gene3D" id="3.90.226.10">
    <property type="entry name" value="2-enoyl-CoA Hydratase, Chain A, domain 1"/>
    <property type="match status" value="1"/>
</dbReference>
<dbReference type="GO" id="GO:0006508">
    <property type="term" value="P:proteolysis"/>
    <property type="evidence" value="ECO:0007669"/>
    <property type="project" value="UniProtKB-KW"/>
</dbReference>
<dbReference type="SMART" id="SM00245">
    <property type="entry name" value="TSPc"/>
    <property type="match status" value="1"/>
</dbReference>
<dbReference type="PROSITE" id="PS50106">
    <property type="entry name" value="PDZ"/>
    <property type="match status" value="1"/>
</dbReference>
<dbReference type="SUPFAM" id="SSF52096">
    <property type="entry name" value="ClpP/crotonase"/>
    <property type="match status" value="1"/>
</dbReference>
<dbReference type="Pfam" id="PF22694">
    <property type="entry name" value="CtpB_N-like"/>
    <property type="match status" value="1"/>
</dbReference>
<proteinExistence type="inferred from homology"/>
<comment type="similarity">
    <text evidence="1 5">Belongs to the peptidase S41A family.</text>
</comment>
<dbReference type="AlphaFoldDB" id="A0A1E2UMZ1"/>
<feature type="region of interest" description="Disordered" evidence="6">
    <location>
        <begin position="383"/>
        <end position="416"/>
    </location>
</feature>
<dbReference type="GO" id="GO:0004175">
    <property type="term" value="F:endopeptidase activity"/>
    <property type="evidence" value="ECO:0007669"/>
    <property type="project" value="TreeGrafter"/>
</dbReference>
<dbReference type="InterPro" id="IPR055210">
    <property type="entry name" value="CtpA/B_N"/>
</dbReference>
<gene>
    <name evidence="9" type="ORF">A3196_04350</name>
</gene>
<dbReference type="CDD" id="cd07560">
    <property type="entry name" value="Peptidase_S41_CPP"/>
    <property type="match status" value="1"/>
</dbReference>
<dbReference type="Pfam" id="PF03572">
    <property type="entry name" value="Peptidase_S41"/>
    <property type="match status" value="1"/>
</dbReference>
<protein>
    <submittedName>
        <fullName evidence="9">Peptidase S41</fullName>
    </submittedName>
</protein>
<keyword evidence="10" id="KW-1185">Reference proteome</keyword>
<feature type="signal peptide" evidence="7">
    <location>
        <begin position="1"/>
        <end position="29"/>
    </location>
</feature>
<evidence type="ECO:0000256" key="6">
    <source>
        <dbReference type="SAM" id="MobiDB-lite"/>
    </source>
</evidence>
<dbReference type="SMART" id="SM00228">
    <property type="entry name" value="PDZ"/>
    <property type="match status" value="1"/>
</dbReference>
<evidence type="ECO:0000313" key="10">
    <source>
        <dbReference type="Proteomes" id="UP000094849"/>
    </source>
</evidence>
<evidence type="ECO:0000259" key="8">
    <source>
        <dbReference type="PROSITE" id="PS50106"/>
    </source>
</evidence>
<dbReference type="GO" id="GO:0007165">
    <property type="term" value="P:signal transduction"/>
    <property type="evidence" value="ECO:0007669"/>
    <property type="project" value="TreeGrafter"/>
</dbReference>
<dbReference type="FunFam" id="3.90.226.10:FF:000029">
    <property type="entry name" value="Peptidase, S41 family"/>
    <property type="match status" value="1"/>
</dbReference>
<name>A0A1E2UMZ1_9GAMM</name>
<evidence type="ECO:0000256" key="3">
    <source>
        <dbReference type="ARBA" id="ARBA00022801"/>
    </source>
</evidence>
<dbReference type="RefSeq" id="WP_069003175.1">
    <property type="nucleotide sequence ID" value="NZ_LVJW01000006.1"/>
</dbReference>
<organism evidence="9 10">
    <name type="scientific">Candidatus Thiodiazotropha endoloripes</name>
    <dbReference type="NCBI Taxonomy" id="1818881"/>
    <lineage>
        <taxon>Bacteria</taxon>
        <taxon>Pseudomonadati</taxon>
        <taxon>Pseudomonadota</taxon>
        <taxon>Gammaproteobacteria</taxon>
        <taxon>Chromatiales</taxon>
        <taxon>Sedimenticolaceae</taxon>
        <taxon>Candidatus Thiodiazotropha</taxon>
    </lineage>
</organism>
<evidence type="ECO:0000256" key="7">
    <source>
        <dbReference type="SAM" id="SignalP"/>
    </source>
</evidence>
<dbReference type="CDD" id="cd06782">
    <property type="entry name" value="cpPDZ_CPP-like"/>
    <property type="match status" value="1"/>
</dbReference>
<dbReference type="PANTHER" id="PTHR32060:SF30">
    <property type="entry name" value="CARBOXY-TERMINAL PROCESSING PROTEASE CTPA"/>
    <property type="match status" value="1"/>
</dbReference>
<dbReference type="PANTHER" id="PTHR32060">
    <property type="entry name" value="TAIL-SPECIFIC PROTEASE"/>
    <property type="match status" value="1"/>
</dbReference>
<dbReference type="STRING" id="1818881.A3196_04350"/>
<evidence type="ECO:0000256" key="1">
    <source>
        <dbReference type="ARBA" id="ARBA00009179"/>
    </source>
</evidence>
<dbReference type="InterPro" id="IPR001478">
    <property type="entry name" value="PDZ"/>
</dbReference>
<evidence type="ECO:0000256" key="4">
    <source>
        <dbReference type="ARBA" id="ARBA00022825"/>
    </source>
</evidence>
<feature type="compositionally biased region" description="Acidic residues" evidence="6">
    <location>
        <begin position="395"/>
        <end position="411"/>
    </location>
</feature>
<dbReference type="InterPro" id="IPR036034">
    <property type="entry name" value="PDZ_sf"/>
</dbReference>
<accession>A0A1E2UMZ1</accession>